<organism evidence="5 6">
    <name type="scientific">Sphingobium naphthae</name>
    <dbReference type="NCBI Taxonomy" id="1886786"/>
    <lineage>
        <taxon>Bacteria</taxon>
        <taxon>Pseudomonadati</taxon>
        <taxon>Pseudomonadota</taxon>
        <taxon>Alphaproteobacteria</taxon>
        <taxon>Sphingomonadales</taxon>
        <taxon>Sphingomonadaceae</taxon>
        <taxon>Sphingobium</taxon>
    </lineage>
</organism>
<dbReference type="Gene3D" id="1.10.10.10">
    <property type="entry name" value="Winged helix-like DNA-binding domain superfamily/Winged helix DNA-binding domain"/>
    <property type="match status" value="1"/>
</dbReference>
<name>A0ABU3ZYD7_9SPHN</name>
<evidence type="ECO:0000313" key="6">
    <source>
        <dbReference type="Proteomes" id="UP001185984"/>
    </source>
</evidence>
<comment type="caution">
    <text evidence="5">The sequence shown here is derived from an EMBL/GenBank/DDBJ whole genome shotgun (WGS) entry which is preliminary data.</text>
</comment>
<gene>
    <name evidence="5" type="ORF">O0R41_13125</name>
</gene>
<evidence type="ECO:0000256" key="2">
    <source>
        <dbReference type="ARBA" id="ARBA00023125"/>
    </source>
</evidence>
<dbReference type="Proteomes" id="UP001185984">
    <property type="component" value="Unassembled WGS sequence"/>
</dbReference>
<protein>
    <submittedName>
        <fullName evidence="5">Helix-turn-helix domain-containing protein</fullName>
    </submittedName>
</protein>
<keyword evidence="1" id="KW-0805">Transcription regulation</keyword>
<dbReference type="Pfam" id="PF01638">
    <property type="entry name" value="HxlR"/>
    <property type="match status" value="1"/>
</dbReference>
<feature type="domain" description="HTH hxlR-type" evidence="4">
    <location>
        <begin position="17"/>
        <end position="115"/>
    </location>
</feature>
<accession>A0ABU3ZYD7</accession>
<dbReference type="InterPro" id="IPR036388">
    <property type="entry name" value="WH-like_DNA-bd_sf"/>
</dbReference>
<dbReference type="InterPro" id="IPR002577">
    <property type="entry name" value="HTH_HxlR"/>
</dbReference>
<dbReference type="SUPFAM" id="SSF46785">
    <property type="entry name" value="Winged helix' DNA-binding domain"/>
    <property type="match status" value="1"/>
</dbReference>
<keyword evidence="6" id="KW-1185">Reference proteome</keyword>
<dbReference type="PROSITE" id="PS51118">
    <property type="entry name" value="HTH_HXLR"/>
    <property type="match status" value="1"/>
</dbReference>
<sequence length="129" mass="14207">MDMPDWVASVDPCDADCPSRDLLDLIGDRWSLLIMLVIGQGFHRNGEIRRRVGGISQKMLTQTLRALEANGLVARHDFATVPPHVEYRLTPLGVSLGHAVGPMFQWIEASYPAVLRARAAYAARQAQAA</sequence>
<evidence type="ECO:0000313" key="5">
    <source>
        <dbReference type="EMBL" id="MDV5824538.1"/>
    </source>
</evidence>
<evidence type="ECO:0000259" key="4">
    <source>
        <dbReference type="PROSITE" id="PS51118"/>
    </source>
</evidence>
<dbReference type="PANTHER" id="PTHR33204">
    <property type="entry name" value="TRANSCRIPTIONAL REGULATOR, MARR FAMILY"/>
    <property type="match status" value="1"/>
</dbReference>
<evidence type="ECO:0000256" key="1">
    <source>
        <dbReference type="ARBA" id="ARBA00023015"/>
    </source>
</evidence>
<dbReference type="RefSeq" id="WP_228167098.1">
    <property type="nucleotide sequence ID" value="NZ_JAPTHD010000005.1"/>
</dbReference>
<reference evidence="6" key="1">
    <citation type="journal article" date="2022" name="J Environ Chem Eng">
        <title>Biodegradation of petroleum oil using a constructed nonpathogenic and heavy metal-tolerant bacterial consortium isolated from marine sponges.</title>
        <authorList>
            <person name="Dechsakulwatana C."/>
            <person name="Rungsihiranrut A."/>
            <person name="Muangchinda C."/>
            <person name="Ningthoujam R."/>
            <person name="Klankeo P."/>
            <person name="Pinyakong O."/>
        </authorList>
    </citation>
    <scope>NUCLEOTIDE SEQUENCE [LARGE SCALE GENOMIC DNA]</scope>
    <source>
        <strain evidence="6">MO2-4</strain>
    </source>
</reference>
<dbReference type="EMBL" id="JAPTHD010000005">
    <property type="protein sequence ID" value="MDV5824538.1"/>
    <property type="molecule type" value="Genomic_DNA"/>
</dbReference>
<dbReference type="PANTHER" id="PTHR33204:SF37">
    <property type="entry name" value="HTH-TYPE TRANSCRIPTIONAL REGULATOR YODB"/>
    <property type="match status" value="1"/>
</dbReference>
<dbReference type="InterPro" id="IPR036390">
    <property type="entry name" value="WH_DNA-bd_sf"/>
</dbReference>
<evidence type="ECO:0000256" key="3">
    <source>
        <dbReference type="ARBA" id="ARBA00023163"/>
    </source>
</evidence>
<dbReference type="CDD" id="cd00090">
    <property type="entry name" value="HTH_ARSR"/>
    <property type="match status" value="1"/>
</dbReference>
<dbReference type="InterPro" id="IPR011991">
    <property type="entry name" value="ArsR-like_HTH"/>
</dbReference>
<keyword evidence="3" id="KW-0804">Transcription</keyword>
<keyword evidence="2" id="KW-0238">DNA-binding</keyword>
<proteinExistence type="predicted"/>